<evidence type="ECO:0000313" key="4">
    <source>
        <dbReference type="Proteomes" id="UP000283672"/>
    </source>
</evidence>
<name>A0AA92V871_9BACT</name>
<keyword evidence="1" id="KW-0472">Membrane</keyword>
<comment type="caution">
    <text evidence="3">The sequence shown here is derived from an EMBL/GenBank/DDBJ whole genome shotgun (WGS) entry which is preliminary data.</text>
</comment>
<sequence length="784" mass="84914">MPLHSSKIWLNAQKYLFLQEIINLITNNMKTNFVKSRWLFTMLLFVTTMIMPTMMLAKSINPTKPKGDGKAEPYQISTAAELYWFAGLVNGTLPGEKKDVSANAKLMNDITVNEGVLDEHKNLVSGKEFIPWTPIGTSYSDDKAYSGTFEGNKHTISGLYFFNKTRSCQVGLFGYIGAKGKLSDVGVLDSYFQFNAVGGVVCGSNNGVLQNCSNSSTVFGTDERAIIGGVCGLNNGTVRDCKNTGSVRGHETIGGVCGYNNYSGIIENSFNEGTFSETVESVGGVCGENSGTIKSCYNTASVSGTGDKLGGMCGDNSGTITNCFNEGTVSGRCYVGGVCGINSEGVITNCFNKGTVSGADFSVGGVCGYGYGDTTKNCYYLSGTATRGIGGKYDVSGKAEERSKEQFKSGEVAWLLNGSTSVPTEGSTLAWYQKLGENGDEYPVLTPKDGNTVYNNYYTCSDKQVNIFSNTEANAHEKYDKHDKGTETLLANGLYSFTCKRCQANFVYIKDFCGIKDKNIELTVEPDGSYTAAEPVDINDNTPYNSPVDFTATTLNYTRNYLGADQWQAVYVPFEANATDWTDKGITVASINNFHEYEKKDGSGYETVLEVKKATSGAFEANTPYLLRTKDNGSKTITINNAKLHKASSETYYCMSMTRQYDFTGIYTRQSGLGQDGSSVAVYALNKQGLIAPLDASKEVGAQRWYLTVSNRNGSNISQASKSRSINIDEVGEGATTAIKGIQVITNNEADNTSLNGIYDLQGRKLSKEPTHGIYIKNGKKYVK</sequence>
<dbReference type="Pfam" id="PF07581">
    <property type="entry name" value="Glug"/>
    <property type="match status" value="1"/>
</dbReference>
<feature type="domain" description="GLUG" evidence="2">
    <location>
        <begin position="331"/>
        <end position="357"/>
    </location>
</feature>
<feature type="transmembrane region" description="Helical" evidence="1">
    <location>
        <begin position="38"/>
        <end position="57"/>
    </location>
</feature>
<evidence type="ECO:0000256" key="1">
    <source>
        <dbReference type="SAM" id="Phobius"/>
    </source>
</evidence>
<keyword evidence="1" id="KW-0812">Transmembrane</keyword>
<accession>A0AA92V871</accession>
<keyword evidence="1" id="KW-1133">Transmembrane helix</keyword>
<evidence type="ECO:0000313" key="3">
    <source>
        <dbReference type="EMBL" id="RHL33343.1"/>
    </source>
</evidence>
<dbReference type="EMBL" id="QROP01000065">
    <property type="protein sequence ID" value="RHL33343.1"/>
    <property type="molecule type" value="Genomic_DNA"/>
</dbReference>
<dbReference type="Proteomes" id="UP000283672">
    <property type="component" value="Unassembled WGS sequence"/>
</dbReference>
<protein>
    <recommendedName>
        <fullName evidence="2">GLUG domain-containing protein</fullName>
    </recommendedName>
</protein>
<proteinExistence type="predicted"/>
<reference evidence="3 4" key="1">
    <citation type="submission" date="2018-08" db="EMBL/GenBank/DDBJ databases">
        <title>A genome reference for cultivated species of the human gut microbiota.</title>
        <authorList>
            <person name="Zou Y."/>
            <person name="Xue W."/>
            <person name="Luo G."/>
        </authorList>
    </citation>
    <scope>NUCLEOTIDE SEQUENCE [LARGE SCALE GENOMIC DNA]</scope>
    <source>
        <strain evidence="3 4">AF38-11</strain>
    </source>
</reference>
<dbReference type="Gene3D" id="2.160.20.110">
    <property type="match status" value="2"/>
</dbReference>
<dbReference type="AlphaFoldDB" id="A0AA92V871"/>
<dbReference type="InterPro" id="IPR011493">
    <property type="entry name" value="GLUG"/>
</dbReference>
<organism evidence="3 4">
    <name type="scientific">Segatella copri</name>
    <dbReference type="NCBI Taxonomy" id="165179"/>
    <lineage>
        <taxon>Bacteria</taxon>
        <taxon>Pseudomonadati</taxon>
        <taxon>Bacteroidota</taxon>
        <taxon>Bacteroidia</taxon>
        <taxon>Bacteroidales</taxon>
        <taxon>Prevotellaceae</taxon>
        <taxon>Segatella</taxon>
    </lineage>
</organism>
<gene>
    <name evidence="3" type="ORF">DW026_14445</name>
</gene>
<evidence type="ECO:0000259" key="2">
    <source>
        <dbReference type="Pfam" id="PF07581"/>
    </source>
</evidence>